<proteinExistence type="predicted"/>
<evidence type="ECO:0000256" key="1">
    <source>
        <dbReference type="SAM" id="MobiDB-lite"/>
    </source>
</evidence>
<sequence>MDDLQAAARIALRSMGPRAAPPISGRPLLAYADSALAEELGSITPGDSGRATCAGAAAIRDCALAVPRGLGHGRLWIATSRINRAQPPHPPHRIEPPLQEHTVTDTRTAGPFIAAIDQGTTVKPMHPLRPGQSDRLHRPEGARADLPQAGLGGARRQ</sequence>
<evidence type="ECO:0000313" key="2">
    <source>
        <dbReference type="EMBL" id="GFE06196.1"/>
    </source>
</evidence>
<accession>A0A640S749</accession>
<name>A0A640S749_9ACTN</name>
<feature type="region of interest" description="Disordered" evidence="1">
    <location>
        <begin position="117"/>
        <end position="157"/>
    </location>
</feature>
<organism evidence="2 3">
    <name type="scientific">Streptomyces caniferus</name>
    <dbReference type="NCBI Taxonomy" id="285557"/>
    <lineage>
        <taxon>Bacteria</taxon>
        <taxon>Bacillati</taxon>
        <taxon>Actinomycetota</taxon>
        <taxon>Actinomycetes</taxon>
        <taxon>Kitasatosporales</taxon>
        <taxon>Streptomycetaceae</taxon>
        <taxon>Streptomyces</taxon>
    </lineage>
</organism>
<protein>
    <submittedName>
        <fullName evidence="2">Uncharacterized protein</fullName>
    </submittedName>
</protein>
<feature type="compositionally biased region" description="Basic and acidic residues" evidence="1">
    <location>
        <begin position="132"/>
        <end position="143"/>
    </location>
</feature>
<dbReference type="EMBL" id="BLIN01000003">
    <property type="protein sequence ID" value="GFE06196.1"/>
    <property type="molecule type" value="Genomic_DNA"/>
</dbReference>
<reference evidence="2 3" key="1">
    <citation type="submission" date="2019-12" db="EMBL/GenBank/DDBJ databases">
        <title>Whole genome shotgun sequence of Streptomyces caniferus NBRC 15389.</title>
        <authorList>
            <person name="Ichikawa N."/>
            <person name="Kimura A."/>
            <person name="Kitahashi Y."/>
            <person name="Komaki H."/>
            <person name="Tamura T."/>
        </authorList>
    </citation>
    <scope>NUCLEOTIDE SEQUENCE [LARGE SCALE GENOMIC DNA]</scope>
    <source>
        <strain evidence="2 3">NBRC 15389</strain>
    </source>
</reference>
<gene>
    <name evidence="2" type="ORF">Scani_24640</name>
</gene>
<dbReference type="Proteomes" id="UP000435837">
    <property type="component" value="Unassembled WGS sequence"/>
</dbReference>
<evidence type="ECO:0000313" key="3">
    <source>
        <dbReference type="Proteomes" id="UP000435837"/>
    </source>
</evidence>
<comment type="caution">
    <text evidence="2">The sequence shown here is derived from an EMBL/GenBank/DDBJ whole genome shotgun (WGS) entry which is preliminary data.</text>
</comment>
<dbReference type="AlphaFoldDB" id="A0A640S749"/>